<dbReference type="InterPro" id="IPR006477">
    <property type="entry name" value="Yir_bir_cir"/>
</dbReference>
<feature type="transmembrane region" description="Helical" evidence="2">
    <location>
        <begin position="275"/>
        <end position="293"/>
    </location>
</feature>
<dbReference type="OrthoDB" id="373137at2759"/>
<proteinExistence type="predicted"/>
<dbReference type="NCBIfam" id="TIGR01590">
    <property type="entry name" value="yir-bir-cir_Pla"/>
    <property type="match status" value="1"/>
</dbReference>
<keyword evidence="2" id="KW-1133">Transmembrane helix</keyword>
<keyword evidence="2" id="KW-0812">Transmembrane</keyword>
<evidence type="ECO:0000313" key="3">
    <source>
        <dbReference type="EMBL" id="ETB56697.1"/>
    </source>
</evidence>
<feature type="non-terminal residue" evidence="3">
    <location>
        <position position="1"/>
    </location>
</feature>
<evidence type="ECO:0000256" key="2">
    <source>
        <dbReference type="SAM" id="Phobius"/>
    </source>
</evidence>
<dbReference type="Pfam" id="PF06022">
    <property type="entry name" value="Cir_Bir_Yir"/>
    <property type="match status" value="1"/>
</dbReference>
<evidence type="ECO:0000313" key="4">
    <source>
        <dbReference type="Proteomes" id="UP000018538"/>
    </source>
</evidence>
<dbReference type="AlphaFoldDB" id="V7PD74"/>
<accession>V7PD74</accession>
<name>V7PD74_PLAYE</name>
<gene>
    <name evidence="3" type="ORF">YYC_05360</name>
</gene>
<feature type="region of interest" description="Disordered" evidence="1">
    <location>
        <begin position="231"/>
        <end position="255"/>
    </location>
</feature>
<dbReference type="EMBL" id="KI635814">
    <property type="protein sequence ID" value="ETB56697.1"/>
    <property type="molecule type" value="Genomic_DNA"/>
</dbReference>
<dbReference type="Proteomes" id="UP000018538">
    <property type="component" value="Unassembled WGS sequence"/>
</dbReference>
<protein>
    <submittedName>
        <fullName evidence="3">Uncharacterized protein</fullName>
    </submittedName>
</protein>
<reference evidence="3 4" key="1">
    <citation type="submission" date="2013-11" db="EMBL/GenBank/DDBJ databases">
        <title>The Genome Sequence of Plasmodium yoelii 17X.</title>
        <authorList>
            <consortium name="The Broad Institute Genomics Platform"/>
            <consortium name="The Broad Institute Genome Sequencing Center for Infectious Disease"/>
            <person name="Neafsey D."/>
            <person name="Adams J."/>
            <person name="Walker B."/>
            <person name="Young S.K."/>
            <person name="Zeng Q."/>
            <person name="Gargeya S."/>
            <person name="Fitzgerald M."/>
            <person name="Haas B."/>
            <person name="Abouelleil A."/>
            <person name="Alvarado L."/>
            <person name="Chapman S.B."/>
            <person name="Gainer-Dewar J."/>
            <person name="Goldberg J."/>
            <person name="Griggs A."/>
            <person name="Gujja S."/>
            <person name="Hansen M."/>
            <person name="Howarth C."/>
            <person name="Imamovic A."/>
            <person name="Ireland A."/>
            <person name="Larimer J."/>
            <person name="McCowan C."/>
            <person name="Murphy C."/>
            <person name="Pearson M."/>
            <person name="Poon T.W."/>
            <person name="Priest M."/>
            <person name="Roberts A."/>
            <person name="Saif S."/>
            <person name="Shea T."/>
            <person name="Sykes S."/>
            <person name="Wortman J."/>
            <person name="Nusbaum C."/>
            <person name="Birren B."/>
        </authorList>
    </citation>
    <scope>NUCLEOTIDE SEQUENCE [LARGE SCALE GENOMIC DNA]</scope>
    <source>
        <strain evidence="3 4">17X</strain>
    </source>
</reference>
<organism evidence="3 4">
    <name type="scientific">Plasmodium yoelii 17X</name>
    <dbReference type="NCBI Taxonomy" id="1323249"/>
    <lineage>
        <taxon>Eukaryota</taxon>
        <taxon>Sar</taxon>
        <taxon>Alveolata</taxon>
        <taxon>Apicomplexa</taxon>
        <taxon>Aconoidasida</taxon>
        <taxon>Haemosporida</taxon>
        <taxon>Plasmodiidae</taxon>
        <taxon>Plasmodium</taxon>
        <taxon>Plasmodium (Vinckeia)</taxon>
    </lineage>
</organism>
<keyword evidence="2" id="KW-0472">Membrane</keyword>
<feature type="compositionally biased region" description="Polar residues" evidence="1">
    <location>
        <begin position="231"/>
        <end position="252"/>
    </location>
</feature>
<evidence type="ECO:0000256" key="1">
    <source>
        <dbReference type="SAM" id="MobiDB-lite"/>
    </source>
</evidence>
<sequence>CQQFKSVRTYFPDQLKDDGNYNFLSDGQHFKKYCNNNSCDNNLEQINSACLHLFNALFGDHNAFKDNSKNNIDVVYYIIIWLSYMLSLKENGINKLNDFYTKHIEKNTHYTNTIYGVSAYNCYKKIIDQKKDLLDMNNNIISNFYKAFKSLCEMYSTFGGSTSNCTKCLNKANQFVEEYKELNENSNNTDNSPYRKILSTLSSDYNNLINECKGSKNSNFPTISEIKTIQPSVESSDDNSAQKSEQTVQSTEKTSEKIVQSSDVTSSSSSIVSKLIPVLLIFAAIPIFLVIAYKVNNKELKNITFKYYFNYIYVNLNKKILRFLTFYISIRYLDFGNDLKNV</sequence>
<keyword evidence="4" id="KW-1185">Reference proteome</keyword>